<evidence type="ECO:0000259" key="10">
    <source>
        <dbReference type="Pfam" id="PF07282"/>
    </source>
</evidence>
<evidence type="ECO:0000259" key="11">
    <source>
        <dbReference type="Pfam" id="PF12323"/>
    </source>
</evidence>
<keyword evidence="12" id="KW-0808">Transferase</keyword>
<dbReference type="GO" id="GO:0046872">
    <property type="term" value="F:metal ion binding"/>
    <property type="evidence" value="ECO:0007669"/>
    <property type="project" value="UniProtKB-KW"/>
</dbReference>
<dbReference type="Pfam" id="PF07282">
    <property type="entry name" value="Cas12f1-like_TNB"/>
    <property type="match status" value="1"/>
</dbReference>
<feature type="domain" description="Transposase putative helix-turn-helix" evidence="11">
    <location>
        <begin position="1"/>
        <end position="48"/>
    </location>
</feature>
<evidence type="ECO:0000256" key="4">
    <source>
        <dbReference type="ARBA" id="ARBA00022723"/>
    </source>
</evidence>
<reference evidence="12 13" key="1">
    <citation type="submission" date="2019-09" db="EMBL/GenBank/DDBJ databases">
        <authorList>
            <person name="Depoorter E."/>
        </authorList>
    </citation>
    <scope>NUCLEOTIDE SEQUENCE [LARGE SCALE GENOMIC DNA]</scope>
    <source>
        <strain evidence="12">R-71033</strain>
    </source>
</reference>
<evidence type="ECO:0000256" key="6">
    <source>
        <dbReference type="ARBA" id="ARBA00023125"/>
    </source>
</evidence>
<dbReference type="GO" id="GO:0008168">
    <property type="term" value="F:methyltransferase activity"/>
    <property type="evidence" value="ECO:0007669"/>
    <property type="project" value="UniProtKB-KW"/>
</dbReference>
<keyword evidence="7" id="KW-0233">DNA recombination</keyword>
<protein>
    <submittedName>
        <fullName evidence="12">DNA-cytosine methyltransferase</fullName>
    </submittedName>
</protein>
<dbReference type="GO" id="GO:0006310">
    <property type="term" value="P:DNA recombination"/>
    <property type="evidence" value="ECO:0007669"/>
    <property type="project" value="UniProtKB-KW"/>
</dbReference>
<keyword evidence="5" id="KW-0862">Zinc</keyword>
<dbReference type="GO" id="GO:0032259">
    <property type="term" value="P:methylation"/>
    <property type="evidence" value="ECO:0007669"/>
    <property type="project" value="UniProtKB-KW"/>
</dbReference>
<dbReference type="InterPro" id="IPR051399">
    <property type="entry name" value="RNA-guided_DNA_endo/Transpos"/>
</dbReference>
<evidence type="ECO:0000256" key="2">
    <source>
        <dbReference type="ARBA" id="ARBA00011044"/>
    </source>
</evidence>
<keyword evidence="4" id="KW-0479">Metal-binding</keyword>
<name>A0A6P2ZTZ5_9BURK</name>
<sequence>MQRYQAFKYELMPTDEQQHSMRCFAGACRFVFNKALAVQKERYDRGEKNLSYAGLCKLLTDWRNGTETPWLKDAPIHPLQQSLKDLEQAYTNFFAKRADFPRFKKKSLGSSFRYPDPKQIKLDQSNNRIFLPKLGWLRYRNSRDVLGEVRHVTVCQNAGKWRVSIQTVREVKQPVPQAASAIGIDMGIARFATMSDGSFLAPLNSFKRHEAKLRRAQQALSRKVKFSNNWKKATARIQRIHARIGNARRDYLHKATTTISQNHAMVCIEDLQVRNMSRSAAGSPDAPGKNVRTKSGLNKAILDQGWFEFRRQLDYKLAWNGGWLVAVPPANTSRTCPACGSVSAENRQTQAAFHCVGCGHEDHADVVGAINILARGHRVAACGEPAQSGHSAKQEPTEAIRDTHHRSRRGRNPRSFRQMAAARGPEWGGCQRYVSMEDCALD</sequence>
<dbReference type="InterPro" id="IPR001959">
    <property type="entry name" value="Transposase"/>
</dbReference>
<dbReference type="Proteomes" id="UP000494109">
    <property type="component" value="Unassembled WGS sequence"/>
</dbReference>
<keyword evidence="12" id="KW-0489">Methyltransferase</keyword>
<evidence type="ECO:0000256" key="5">
    <source>
        <dbReference type="ARBA" id="ARBA00022833"/>
    </source>
</evidence>
<evidence type="ECO:0000313" key="13">
    <source>
        <dbReference type="Proteomes" id="UP000494109"/>
    </source>
</evidence>
<dbReference type="RefSeq" id="WP_235986596.1">
    <property type="nucleotide sequence ID" value="NZ_CABVQS010000019.1"/>
</dbReference>
<dbReference type="GO" id="GO:0032196">
    <property type="term" value="P:transposition"/>
    <property type="evidence" value="ECO:0007669"/>
    <property type="project" value="UniProtKB-KW"/>
</dbReference>
<evidence type="ECO:0000256" key="7">
    <source>
        <dbReference type="ARBA" id="ARBA00023172"/>
    </source>
</evidence>
<proteinExistence type="inferred from homology"/>
<evidence type="ECO:0000256" key="1">
    <source>
        <dbReference type="ARBA" id="ARBA00008761"/>
    </source>
</evidence>
<dbReference type="EMBL" id="CABVQS010000019">
    <property type="protein sequence ID" value="VWD37950.1"/>
    <property type="molecule type" value="Genomic_DNA"/>
</dbReference>
<accession>A0A6P2ZTZ5</accession>
<comment type="similarity">
    <text evidence="1">In the C-terminal section; belongs to the transposase 35 family.</text>
</comment>
<keyword evidence="3" id="KW-0815">Transposition</keyword>
<evidence type="ECO:0000259" key="9">
    <source>
        <dbReference type="Pfam" id="PF01385"/>
    </source>
</evidence>
<dbReference type="AlphaFoldDB" id="A0A6P2ZTZ5"/>
<evidence type="ECO:0000256" key="8">
    <source>
        <dbReference type="SAM" id="MobiDB-lite"/>
    </source>
</evidence>
<dbReference type="Pfam" id="PF12323">
    <property type="entry name" value="HTH_OrfB_IS605"/>
    <property type="match status" value="1"/>
</dbReference>
<dbReference type="InterPro" id="IPR021027">
    <property type="entry name" value="Transposase_put_HTH"/>
</dbReference>
<evidence type="ECO:0000313" key="12">
    <source>
        <dbReference type="EMBL" id="VWD37950.1"/>
    </source>
</evidence>
<feature type="domain" description="Cas12f1-like TNB" evidence="10">
    <location>
        <begin position="306"/>
        <end position="372"/>
    </location>
</feature>
<dbReference type="InterPro" id="IPR010095">
    <property type="entry name" value="Cas12f1-like_TNB"/>
</dbReference>
<dbReference type="NCBIfam" id="NF040570">
    <property type="entry name" value="guided_TnpB"/>
    <property type="match status" value="1"/>
</dbReference>
<feature type="compositionally biased region" description="Basic residues" evidence="8">
    <location>
        <begin position="403"/>
        <end position="414"/>
    </location>
</feature>
<feature type="compositionally biased region" description="Basic and acidic residues" evidence="8">
    <location>
        <begin position="392"/>
        <end position="402"/>
    </location>
</feature>
<keyword evidence="6" id="KW-0238">DNA-binding</keyword>
<gene>
    <name evidence="12" type="ORF">BCO71033_04387</name>
</gene>
<dbReference type="PANTHER" id="PTHR30405:SF25">
    <property type="entry name" value="RNA-GUIDED DNA ENDONUCLEASE INSQ-RELATED"/>
    <property type="match status" value="1"/>
</dbReference>
<feature type="region of interest" description="Disordered" evidence="8">
    <location>
        <begin position="384"/>
        <end position="414"/>
    </location>
</feature>
<evidence type="ECO:0000256" key="3">
    <source>
        <dbReference type="ARBA" id="ARBA00022578"/>
    </source>
</evidence>
<organism evidence="12 13">
    <name type="scientific">Burkholderia contaminans</name>
    <dbReference type="NCBI Taxonomy" id="488447"/>
    <lineage>
        <taxon>Bacteria</taxon>
        <taxon>Pseudomonadati</taxon>
        <taxon>Pseudomonadota</taxon>
        <taxon>Betaproteobacteria</taxon>
        <taxon>Burkholderiales</taxon>
        <taxon>Burkholderiaceae</taxon>
        <taxon>Burkholderia</taxon>
        <taxon>Burkholderia cepacia complex</taxon>
    </lineage>
</organism>
<dbReference type="Pfam" id="PF01385">
    <property type="entry name" value="OrfB_IS605"/>
    <property type="match status" value="1"/>
</dbReference>
<dbReference type="PANTHER" id="PTHR30405">
    <property type="entry name" value="TRANSPOSASE"/>
    <property type="match status" value="1"/>
</dbReference>
<dbReference type="GO" id="GO:0003677">
    <property type="term" value="F:DNA binding"/>
    <property type="evidence" value="ECO:0007669"/>
    <property type="project" value="UniProtKB-KW"/>
</dbReference>
<feature type="domain" description="Probable transposase IS891/IS1136/IS1341" evidence="9">
    <location>
        <begin position="168"/>
        <end position="279"/>
    </location>
</feature>
<comment type="similarity">
    <text evidence="2">In the N-terminal section; belongs to the transposase 2 family.</text>
</comment>